<reference evidence="2" key="1">
    <citation type="submission" date="2021-01" db="EMBL/GenBank/DDBJ databases">
        <title>Phytophthora aleatoria, a newly-described species from Pinus radiata is distinct from Phytophthora cactorum isolates based on comparative genomics.</title>
        <authorList>
            <person name="Mcdougal R."/>
            <person name="Panda P."/>
            <person name="Williams N."/>
            <person name="Studholme D.J."/>
        </authorList>
    </citation>
    <scope>NUCLEOTIDE SEQUENCE</scope>
    <source>
        <strain evidence="2">NZFS 3830</strain>
    </source>
</reference>
<dbReference type="OrthoDB" id="10577125at2759"/>
<evidence type="ECO:0000256" key="1">
    <source>
        <dbReference type="SAM" id="MobiDB-lite"/>
    </source>
</evidence>
<comment type="caution">
    <text evidence="2">The sequence shown here is derived from an EMBL/GenBank/DDBJ whole genome shotgun (WGS) entry which is preliminary data.</text>
</comment>
<evidence type="ECO:0000313" key="2">
    <source>
        <dbReference type="EMBL" id="KAG6969947.1"/>
    </source>
</evidence>
<feature type="compositionally biased region" description="Acidic residues" evidence="1">
    <location>
        <begin position="39"/>
        <end position="49"/>
    </location>
</feature>
<proteinExistence type="predicted"/>
<dbReference type="EMBL" id="JAENGZ010000084">
    <property type="protein sequence ID" value="KAG6969947.1"/>
    <property type="molecule type" value="Genomic_DNA"/>
</dbReference>
<feature type="compositionally biased region" description="Polar residues" evidence="1">
    <location>
        <begin position="29"/>
        <end position="38"/>
    </location>
</feature>
<feature type="compositionally biased region" description="Basic and acidic residues" evidence="1">
    <location>
        <begin position="75"/>
        <end position="92"/>
    </location>
</feature>
<dbReference type="AlphaFoldDB" id="A0A8T1UXT0"/>
<sequence length="117" mass="13609">MDTLRDVELQLSRVVAVVQQRLLSCDALHSQTQTQGLDSETETEDEFDQDKESFSGVGCKRMRESEGGDEEDEPETKHPFSRKERVAREKNSKSPLKSILKVWGELAKWMKRRRRRS</sequence>
<accession>A0A8T1UXT0</accession>
<protein>
    <submittedName>
        <fullName evidence="2">Uncharacterized protein</fullName>
    </submittedName>
</protein>
<name>A0A8T1UXT0_9STRA</name>
<organism evidence="2 3">
    <name type="scientific">Phytophthora cactorum</name>
    <dbReference type="NCBI Taxonomy" id="29920"/>
    <lineage>
        <taxon>Eukaryota</taxon>
        <taxon>Sar</taxon>
        <taxon>Stramenopiles</taxon>
        <taxon>Oomycota</taxon>
        <taxon>Peronosporomycetes</taxon>
        <taxon>Peronosporales</taxon>
        <taxon>Peronosporaceae</taxon>
        <taxon>Phytophthora</taxon>
    </lineage>
</organism>
<evidence type="ECO:0000313" key="3">
    <source>
        <dbReference type="Proteomes" id="UP000688947"/>
    </source>
</evidence>
<feature type="region of interest" description="Disordered" evidence="1">
    <location>
        <begin position="29"/>
        <end position="95"/>
    </location>
</feature>
<dbReference type="Proteomes" id="UP000688947">
    <property type="component" value="Unassembled WGS sequence"/>
</dbReference>
<gene>
    <name evidence="2" type="ORF">JG687_00002911</name>
</gene>